<feature type="binding site" evidence="6">
    <location>
        <position position="328"/>
    </location>
    <ligand>
        <name>a divalent metal cation</name>
        <dbReference type="ChEBI" id="CHEBI:60240"/>
        <label>1</label>
    </ligand>
</feature>
<dbReference type="NCBIfam" id="TIGR00486">
    <property type="entry name" value="YbgI_SA1388"/>
    <property type="match status" value="1"/>
</dbReference>
<gene>
    <name evidence="7" type="ORF">DLM85_05035</name>
</gene>
<dbReference type="GO" id="GO:0005737">
    <property type="term" value="C:cytoplasm"/>
    <property type="evidence" value="ECO:0007669"/>
    <property type="project" value="TreeGrafter"/>
</dbReference>
<keyword evidence="4 5" id="KW-0479">Metal-binding</keyword>
<dbReference type="EMBL" id="QHKM01000001">
    <property type="protein sequence ID" value="RAK70214.1"/>
    <property type="molecule type" value="Genomic_DNA"/>
</dbReference>
<evidence type="ECO:0000256" key="6">
    <source>
        <dbReference type="PIRSR" id="PIRSR602678-1"/>
    </source>
</evidence>
<dbReference type="Gene3D" id="3.40.1390.30">
    <property type="entry name" value="NIF3 (NGG1p interacting factor 3)-like"/>
    <property type="match status" value="1"/>
</dbReference>
<dbReference type="InterPro" id="IPR017221">
    <property type="entry name" value="DUF34/NIF3_bac"/>
</dbReference>
<dbReference type="GO" id="GO:0046872">
    <property type="term" value="F:metal ion binding"/>
    <property type="evidence" value="ECO:0007669"/>
    <property type="project" value="UniProtKB-UniRule"/>
</dbReference>
<evidence type="ECO:0000313" key="7">
    <source>
        <dbReference type="EMBL" id="RAK70214.1"/>
    </source>
</evidence>
<evidence type="ECO:0000313" key="8">
    <source>
        <dbReference type="Proteomes" id="UP000248553"/>
    </source>
</evidence>
<evidence type="ECO:0000256" key="3">
    <source>
        <dbReference type="ARBA" id="ARBA00022112"/>
    </source>
</evidence>
<name>A0A328BWI4_9BACT</name>
<comment type="similarity">
    <text evidence="1 5">Belongs to the GTP cyclohydrolase I type 2/NIF3 family.</text>
</comment>
<evidence type="ECO:0000256" key="5">
    <source>
        <dbReference type="PIRNR" id="PIRNR037489"/>
    </source>
</evidence>
<feature type="binding site" evidence="6">
    <location>
        <position position="332"/>
    </location>
    <ligand>
        <name>a divalent metal cation</name>
        <dbReference type="ChEBI" id="CHEBI:60240"/>
        <label>1</label>
    </ligand>
</feature>
<keyword evidence="8" id="KW-1185">Reference proteome</keyword>
<feature type="binding site" evidence="6">
    <location>
        <position position="66"/>
    </location>
    <ligand>
        <name>a divalent metal cation</name>
        <dbReference type="ChEBI" id="CHEBI:60240"/>
        <label>1</label>
    </ligand>
</feature>
<evidence type="ECO:0000256" key="4">
    <source>
        <dbReference type="ARBA" id="ARBA00022723"/>
    </source>
</evidence>
<dbReference type="SUPFAM" id="SSF102705">
    <property type="entry name" value="NIF3 (NGG1p interacting factor 3)-like"/>
    <property type="match status" value="1"/>
</dbReference>
<dbReference type="PIRSF" id="PIRSF037489">
    <property type="entry name" value="UCP037489_NIF3_YqfO"/>
    <property type="match status" value="1"/>
</dbReference>
<dbReference type="Pfam" id="PF01784">
    <property type="entry name" value="DUF34_NIF3"/>
    <property type="match status" value="1"/>
</dbReference>
<dbReference type="InterPro" id="IPR015867">
    <property type="entry name" value="N-reg_PII/ATP_PRibTrfase_C"/>
</dbReference>
<evidence type="ECO:0000256" key="2">
    <source>
        <dbReference type="ARBA" id="ARBA00011643"/>
    </source>
</evidence>
<dbReference type="FunFam" id="3.40.1390.30:FF:000001">
    <property type="entry name" value="GTP cyclohydrolase 1 type 2"/>
    <property type="match status" value="1"/>
</dbReference>
<accession>A0A328BWI4</accession>
<dbReference type="InterPro" id="IPR036069">
    <property type="entry name" value="DUF34/NIF3_sf"/>
</dbReference>
<organism evidence="7 8">
    <name type="scientific">Hymenobacter edaphi</name>
    <dbReference type="NCBI Taxonomy" id="2211146"/>
    <lineage>
        <taxon>Bacteria</taxon>
        <taxon>Pseudomonadati</taxon>
        <taxon>Bacteroidota</taxon>
        <taxon>Cytophagia</taxon>
        <taxon>Cytophagales</taxon>
        <taxon>Hymenobacteraceae</taxon>
        <taxon>Hymenobacter</taxon>
    </lineage>
</organism>
<feature type="binding site" evidence="6">
    <location>
        <position position="67"/>
    </location>
    <ligand>
        <name>a divalent metal cation</name>
        <dbReference type="ChEBI" id="CHEBI:60240"/>
        <label>1</label>
    </ligand>
</feature>
<dbReference type="InterPro" id="IPR002678">
    <property type="entry name" value="DUF34/NIF3"/>
</dbReference>
<sequence>MSATVQDLTRALEAWAPLPYQESYDNAGLQCGDPQMLVKGVLIALDCTPAVIDEAVRRGCNVVVVHHPVIFVPLKRLTGATEVERTIMRALRLDVAVYAAHTNLDNVRHGVSRHLAEKLGLTSLRILDPKPGLLGKLVTYVPPRHTEAVLQALYAAGAGQVGDYHDCSFRLDGTGTFTPGPGTNPAVGAPNQPETVPEQRVEVLLPLHLQHKALAALRQAHPYEEVAYELIKLENVNQEVGSGMIGELPEALPARDFLRLLRERLDVPVVKHTEFHAVIRRVAVCGGAGSFLTKKAVAAGADAYVTGDIKYHEFFAPEGRLLLCDVGHYESEQYTGELFRELLREKFARTFAVLLAETPTNPVRYDF</sequence>
<dbReference type="PANTHER" id="PTHR13799:SF14">
    <property type="entry name" value="GTP CYCLOHYDROLASE 1 TYPE 2 HOMOLOG"/>
    <property type="match status" value="1"/>
</dbReference>
<dbReference type="PANTHER" id="PTHR13799">
    <property type="entry name" value="NGG1 INTERACTING FACTOR 3"/>
    <property type="match status" value="1"/>
</dbReference>
<dbReference type="Gene3D" id="3.30.70.120">
    <property type="match status" value="1"/>
</dbReference>
<dbReference type="Proteomes" id="UP000248553">
    <property type="component" value="Unassembled WGS sequence"/>
</dbReference>
<comment type="caution">
    <text evidence="7">The sequence shown here is derived from an EMBL/GenBank/DDBJ whole genome shotgun (WGS) entry which is preliminary data.</text>
</comment>
<reference evidence="8" key="1">
    <citation type="submission" date="2018-05" db="EMBL/GenBank/DDBJ databases">
        <authorList>
            <person name="Nie L."/>
        </authorList>
    </citation>
    <scope>NUCLEOTIDE SEQUENCE [LARGE SCALE GENOMIC DNA]</scope>
    <source>
        <strain evidence="8">NL</strain>
    </source>
</reference>
<dbReference type="OrthoDB" id="9792792at2"/>
<proteinExistence type="inferred from homology"/>
<feature type="binding site" evidence="6">
    <location>
        <position position="105"/>
    </location>
    <ligand>
        <name>a divalent metal cation</name>
        <dbReference type="ChEBI" id="CHEBI:60240"/>
        <label>1</label>
    </ligand>
</feature>
<protein>
    <recommendedName>
        <fullName evidence="3 5">GTP cyclohydrolase 1 type 2 homolog</fullName>
    </recommendedName>
</protein>
<evidence type="ECO:0000256" key="1">
    <source>
        <dbReference type="ARBA" id="ARBA00006964"/>
    </source>
</evidence>
<dbReference type="RefSeq" id="WP_111476948.1">
    <property type="nucleotide sequence ID" value="NZ_QHKM01000001.1"/>
</dbReference>
<dbReference type="AlphaFoldDB" id="A0A328BWI4"/>
<comment type="subunit">
    <text evidence="2">Homohexamer.</text>
</comment>